<dbReference type="EMBL" id="KN834310">
    <property type="protein sequence ID" value="KIK11071.1"/>
    <property type="molecule type" value="Genomic_DNA"/>
</dbReference>
<dbReference type="HOGENOM" id="CLU_2688765_0_0_1"/>
<organism evidence="1 2">
    <name type="scientific">Pisolithus microcarpus 441</name>
    <dbReference type="NCBI Taxonomy" id="765257"/>
    <lineage>
        <taxon>Eukaryota</taxon>
        <taxon>Fungi</taxon>
        <taxon>Dikarya</taxon>
        <taxon>Basidiomycota</taxon>
        <taxon>Agaricomycotina</taxon>
        <taxon>Agaricomycetes</taxon>
        <taxon>Agaricomycetidae</taxon>
        <taxon>Boletales</taxon>
        <taxon>Sclerodermatineae</taxon>
        <taxon>Pisolithaceae</taxon>
        <taxon>Pisolithus</taxon>
    </lineage>
</organism>
<accession>A0A0C9Y1L0</accession>
<name>A0A0C9Y1L0_9AGAM</name>
<keyword evidence="2" id="KW-1185">Reference proteome</keyword>
<sequence>MGFTEPNGSNLFQFQSLHSELSPTDPWAYPYPHTRRYYTLANESFNLTAKLLASNFLHNAFPTTPQSDACFLVA</sequence>
<dbReference type="Proteomes" id="UP000054018">
    <property type="component" value="Unassembled WGS sequence"/>
</dbReference>
<evidence type="ECO:0000313" key="1">
    <source>
        <dbReference type="EMBL" id="KIK11071.1"/>
    </source>
</evidence>
<protein>
    <submittedName>
        <fullName evidence="1">Uncharacterized protein</fullName>
    </submittedName>
</protein>
<evidence type="ECO:0000313" key="2">
    <source>
        <dbReference type="Proteomes" id="UP000054018"/>
    </source>
</evidence>
<reference evidence="1 2" key="1">
    <citation type="submission" date="2014-04" db="EMBL/GenBank/DDBJ databases">
        <authorList>
            <consortium name="DOE Joint Genome Institute"/>
            <person name="Kuo A."/>
            <person name="Kohler A."/>
            <person name="Costa M.D."/>
            <person name="Nagy L.G."/>
            <person name="Floudas D."/>
            <person name="Copeland A."/>
            <person name="Barry K.W."/>
            <person name="Cichocki N."/>
            <person name="Veneault-Fourrey C."/>
            <person name="LaButti K."/>
            <person name="Lindquist E.A."/>
            <person name="Lipzen A."/>
            <person name="Lundell T."/>
            <person name="Morin E."/>
            <person name="Murat C."/>
            <person name="Sun H."/>
            <person name="Tunlid A."/>
            <person name="Henrissat B."/>
            <person name="Grigoriev I.V."/>
            <person name="Hibbett D.S."/>
            <person name="Martin F."/>
            <person name="Nordberg H.P."/>
            <person name="Cantor M.N."/>
            <person name="Hua S.X."/>
        </authorList>
    </citation>
    <scope>NUCLEOTIDE SEQUENCE [LARGE SCALE GENOMIC DNA]</scope>
    <source>
        <strain evidence="1 2">441</strain>
    </source>
</reference>
<gene>
    <name evidence="1" type="ORF">PISMIDRAFT_534907</name>
</gene>
<dbReference type="AlphaFoldDB" id="A0A0C9Y1L0"/>
<proteinExistence type="predicted"/>
<reference evidence="2" key="2">
    <citation type="submission" date="2015-01" db="EMBL/GenBank/DDBJ databases">
        <title>Evolutionary Origins and Diversification of the Mycorrhizal Mutualists.</title>
        <authorList>
            <consortium name="DOE Joint Genome Institute"/>
            <consortium name="Mycorrhizal Genomics Consortium"/>
            <person name="Kohler A."/>
            <person name="Kuo A."/>
            <person name="Nagy L.G."/>
            <person name="Floudas D."/>
            <person name="Copeland A."/>
            <person name="Barry K.W."/>
            <person name="Cichocki N."/>
            <person name="Veneault-Fourrey C."/>
            <person name="LaButti K."/>
            <person name="Lindquist E.A."/>
            <person name="Lipzen A."/>
            <person name="Lundell T."/>
            <person name="Morin E."/>
            <person name="Murat C."/>
            <person name="Riley R."/>
            <person name="Ohm R."/>
            <person name="Sun H."/>
            <person name="Tunlid A."/>
            <person name="Henrissat B."/>
            <person name="Grigoriev I.V."/>
            <person name="Hibbett D.S."/>
            <person name="Martin F."/>
        </authorList>
    </citation>
    <scope>NUCLEOTIDE SEQUENCE [LARGE SCALE GENOMIC DNA]</scope>
    <source>
        <strain evidence="2">441</strain>
    </source>
</reference>